<dbReference type="GO" id="GO:0005737">
    <property type="term" value="C:cytoplasm"/>
    <property type="evidence" value="ECO:0007669"/>
    <property type="project" value="InterPro"/>
</dbReference>
<dbReference type="VEuPathDB" id="TrichDB:TVAGG3_0889920"/>
<evidence type="ECO:0000259" key="1">
    <source>
        <dbReference type="Pfam" id="PF16746"/>
    </source>
</evidence>
<sequence>MIGEYDYVILSPFHLNEQTQRLDAILKLKSNINYTISAFRTYINAGVTLANSMSNIATKFLECGSFSKDPTISNISNCISYFKSAFDSHFSSVEQNVIDPLQRFIENDITNCEKHYKEFSSKKSAYFAALDRIMTSKNVDQKILNQLKSHKQEAAISNYEFQRALEIVEKKNSYELTATVCIFTIS</sequence>
<evidence type="ECO:0000313" key="2">
    <source>
        <dbReference type="EMBL" id="EAY09128.1"/>
    </source>
</evidence>
<dbReference type="AlphaFoldDB" id="A2EE16"/>
<dbReference type="SUPFAM" id="SSF103657">
    <property type="entry name" value="BAR/IMD domain-like"/>
    <property type="match status" value="1"/>
</dbReference>
<name>A2EE16_TRIV3</name>
<dbReference type="Proteomes" id="UP000001542">
    <property type="component" value="Unassembled WGS sequence"/>
</dbReference>
<reference evidence="2" key="2">
    <citation type="journal article" date="2007" name="Science">
        <title>Draft genome sequence of the sexually transmitted pathogen Trichomonas vaginalis.</title>
        <authorList>
            <person name="Carlton J.M."/>
            <person name="Hirt R.P."/>
            <person name="Silva J.C."/>
            <person name="Delcher A.L."/>
            <person name="Schatz M."/>
            <person name="Zhao Q."/>
            <person name="Wortman J.R."/>
            <person name="Bidwell S.L."/>
            <person name="Alsmark U.C.M."/>
            <person name="Besteiro S."/>
            <person name="Sicheritz-Ponten T."/>
            <person name="Noel C.J."/>
            <person name="Dacks J.B."/>
            <person name="Foster P.G."/>
            <person name="Simillion C."/>
            <person name="Van de Peer Y."/>
            <person name="Miranda-Saavedra D."/>
            <person name="Barton G.J."/>
            <person name="Westrop G.D."/>
            <person name="Mueller S."/>
            <person name="Dessi D."/>
            <person name="Fiori P.L."/>
            <person name="Ren Q."/>
            <person name="Paulsen I."/>
            <person name="Zhang H."/>
            <person name="Bastida-Corcuera F.D."/>
            <person name="Simoes-Barbosa A."/>
            <person name="Brown M.T."/>
            <person name="Hayes R.D."/>
            <person name="Mukherjee M."/>
            <person name="Okumura C.Y."/>
            <person name="Schneider R."/>
            <person name="Smith A.J."/>
            <person name="Vanacova S."/>
            <person name="Villalvazo M."/>
            <person name="Haas B.J."/>
            <person name="Pertea M."/>
            <person name="Feldblyum T.V."/>
            <person name="Utterback T.R."/>
            <person name="Shu C.L."/>
            <person name="Osoegawa K."/>
            <person name="de Jong P.J."/>
            <person name="Hrdy I."/>
            <person name="Horvathova L."/>
            <person name="Zubacova Z."/>
            <person name="Dolezal P."/>
            <person name="Malik S.B."/>
            <person name="Logsdon J.M. Jr."/>
            <person name="Henze K."/>
            <person name="Gupta A."/>
            <person name="Wang C.C."/>
            <person name="Dunne R.L."/>
            <person name="Upcroft J.A."/>
            <person name="Upcroft P."/>
            <person name="White O."/>
            <person name="Salzberg S.L."/>
            <person name="Tang P."/>
            <person name="Chiu C.-H."/>
            <person name="Lee Y.-S."/>
            <person name="Embley T.M."/>
            <person name="Coombs G.H."/>
            <person name="Mottram J.C."/>
            <person name="Tachezy J."/>
            <person name="Fraser-Liggett C.M."/>
            <person name="Johnson P.J."/>
        </authorList>
    </citation>
    <scope>NUCLEOTIDE SEQUENCE [LARGE SCALE GENOMIC DNA]</scope>
    <source>
        <strain evidence="2">G3</strain>
    </source>
</reference>
<dbReference type="Pfam" id="PF16746">
    <property type="entry name" value="BAR_3"/>
    <property type="match status" value="1"/>
</dbReference>
<dbReference type="EMBL" id="DS113364">
    <property type="protein sequence ID" value="EAY09128.1"/>
    <property type="molecule type" value="Genomic_DNA"/>
</dbReference>
<protein>
    <recommendedName>
        <fullName evidence="1">BAR domain-containing protein</fullName>
    </recommendedName>
</protein>
<dbReference type="Gene3D" id="1.20.1270.60">
    <property type="entry name" value="Arfaptin homology (AH) domain/BAR domain"/>
    <property type="match status" value="1"/>
</dbReference>
<proteinExistence type="predicted"/>
<feature type="domain" description="BAR" evidence="1">
    <location>
        <begin position="16"/>
        <end position="168"/>
    </location>
</feature>
<dbReference type="InterPro" id="IPR004148">
    <property type="entry name" value="BAR_dom"/>
</dbReference>
<dbReference type="CDD" id="cd07307">
    <property type="entry name" value="BAR"/>
    <property type="match status" value="1"/>
</dbReference>
<gene>
    <name evidence="2" type="ORF">TVAG_230880</name>
</gene>
<dbReference type="KEGG" id="tva:4767044"/>
<keyword evidence="3" id="KW-1185">Reference proteome</keyword>
<dbReference type="InParanoid" id="A2EE16"/>
<dbReference type="RefSeq" id="XP_001321351.1">
    <property type="nucleotide sequence ID" value="XM_001321316.1"/>
</dbReference>
<reference evidence="2" key="1">
    <citation type="submission" date="2006-10" db="EMBL/GenBank/DDBJ databases">
        <authorList>
            <person name="Amadeo P."/>
            <person name="Zhao Q."/>
            <person name="Wortman J."/>
            <person name="Fraser-Liggett C."/>
            <person name="Carlton J."/>
        </authorList>
    </citation>
    <scope>NUCLEOTIDE SEQUENCE</scope>
    <source>
        <strain evidence="2">G3</strain>
    </source>
</reference>
<accession>A2EE16</accession>
<evidence type="ECO:0000313" key="3">
    <source>
        <dbReference type="Proteomes" id="UP000001542"/>
    </source>
</evidence>
<dbReference type="InterPro" id="IPR027267">
    <property type="entry name" value="AH/BAR_dom_sf"/>
</dbReference>
<dbReference type="VEuPathDB" id="TrichDB:TVAG_230880"/>
<organism evidence="2 3">
    <name type="scientific">Trichomonas vaginalis (strain ATCC PRA-98 / G3)</name>
    <dbReference type="NCBI Taxonomy" id="412133"/>
    <lineage>
        <taxon>Eukaryota</taxon>
        <taxon>Metamonada</taxon>
        <taxon>Parabasalia</taxon>
        <taxon>Trichomonadida</taxon>
        <taxon>Trichomonadidae</taxon>
        <taxon>Trichomonas</taxon>
    </lineage>
</organism>
<dbReference type="SMR" id="A2EE16"/>